<proteinExistence type="predicted"/>
<reference evidence="2 3" key="1">
    <citation type="submission" date="2016-02" db="EMBL/GenBank/DDBJ databases">
        <title>Genome analysis of coral dinoflagellate symbionts highlights evolutionary adaptations to a symbiotic lifestyle.</title>
        <authorList>
            <person name="Aranda M."/>
            <person name="Li Y."/>
            <person name="Liew Y.J."/>
            <person name="Baumgarten S."/>
            <person name="Simakov O."/>
            <person name="Wilson M."/>
            <person name="Piel J."/>
            <person name="Ashoor H."/>
            <person name="Bougouffa S."/>
            <person name="Bajic V.B."/>
            <person name="Ryu T."/>
            <person name="Ravasi T."/>
            <person name="Bayer T."/>
            <person name="Micklem G."/>
            <person name="Kim H."/>
            <person name="Bhak J."/>
            <person name="Lajeunesse T.C."/>
            <person name="Voolstra C.R."/>
        </authorList>
    </citation>
    <scope>NUCLEOTIDE SEQUENCE [LARGE SCALE GENOMIC DNA]</scope>
    <source>
        <strain evidence="2 3">CCMP2467</strain>
    </source>
</reference>
<feature type="region of interest" description="Disordered" evidence="1">
    <location>
        <begin position="125"/>
        <end position="144"/>
    </location>
</feature>
<evidence type="ECO:0000313" key="2">
    <source>
        <dbReference type="EMBL" id="OLP88363.1"/>
    </source>
</evidence>
<name>A0A1Q9CZM5_SYMMI</name>
<organism evidence="2 3">
    <name type="scientific">Symbiodinium microadriaticum</name>
    <name type="common">Dinoflagellate</name>
    <name type="synonym">Zooxanthella microadriatica</name>
    <dbReference type="NCBI Taxonomy" id="2951"/>
    <lineage>
        <taxon>Eukaryota</taxon>
        <taxon>Sar</taxon>
        <taxon>Alveolata</taxon>
        <taxon>Dinophyceae</taxon>
        <taxon>Suessiales</taxon>
        <taxon>Symbiodiniaceae</taxon>
        <taxon>Symbiodinium</taxon>
    </lineage>
</organism>
<protein>
    <submittedName>
        <fullName evidence="2">Uncharacterized protein</fullName>
    </submittedName>
</protein>
<comment type="caution">
    <text evidence="2">The sequence shown here is derived from an EMBL/GenBank/DDBJ whole genome shotgun (WGS) entry which is preliminary data.</text>
</comment>
<gene>
    <name evidence="2" type="ORF">AK812_SmicGene30301</name>
</gene>
<dbReference type="OrthoDB" id="448719at2759"/>
<feature type="compositionally biased region" description="Acidic residues" evidence="1">
    <location>
        <begin position="132"/>
        <end position="141"/>
    </location>
</feature>
<accession>A0A1Q9CZM5</accession>
<evidence type="ECO:0000313" key="3">
    <source>
        <dbReference type="Proteomes" id="UP000186817"/>
    </source>
</evidence>
<dbReference type="Proteomes" id="UP000186817">
    <property type="component" value="Unassembled WGS sequence"/>
</dbReference>
<sequence>MTELLLRLRSSEPAVCEQMLQEEELLERIEEALLEEDAFNQSDSPVLCIIEVTRGLSDESRAAGFLADKYRAVDLKGFCKAFVASSERYCEGADGRANCGQGMQADGQPFLTTRERLYRKQLEDEEPKALVEEEEEEEEEKQAEVRNVDFTKRELRRYGEMPDDLFVTPGYRAPAQGQAGLHKDPQKGLISVEVTWRSFELMCSIAVQPKFSSRQEMKSADVSRILHDKPVFAELLCSLARVGKRCLLISGLLVLRSQRSFAFAAFLPRRGRWRDDVRSSPVAAFGMPSYRPGQGLSDEAVERLRARKTAANSVADVPAQDSNAQWDRLLGTGATKKLRCGVCTRPLSEDDQRAKRVVCSLCENPEDEQVRYCSSCP</sequence>
<keyword evidence="3" id="KW-1185">Reference proteome</keyword>
<dbReference type="EMBL" id="LSRX01000818">
    <property type="protein sequence ID" value="OLP88363.1"/>
    <property type="molecule type" value="Genomic_DNA"/>
</dbReference>
<evidence type="ECO:0000256" key="1">
    <source>
        <dbReference type="SAM" id="MobiDB-lite"/>
    </source>
</evidence>
<dbReference type="AlphaFoldDB" id="A0A1Q9CZM5"/>